<comment type="similarity">
    <text evidence="1">Belongs to the MPI phosphatase family.</text>
</comment>
<dbReference type="PANTHER" id="PTHR10828:SF17">
    <property type="entry name" value="PROTEIN-TYROSINE-PHOSPHATASE"/>
    <property type="match status" value="1"/>
</dbReference>
<keyword evidence="6" id="KW-0131">Cell cycle</keyword>
<dbReference type="GO" id="GO:0110032">
    <property type="term" value="P:positive regulation of G2/MI transition of meiotic cell cycle"/>
    <property type="evidence" value="ECO:0007669"/>
    <property type="project" value="TreeGrafter"/>
</dbReference>
<dbReference type="OrthoDB" id="9999371at2759"/>
<name>A0A172RVS3_SCHMD</name>
<dbReference type="GO" id="GO:0051301">
    <property type="term" value="P:cell division"/>
    <property type="evidence" value="ECO:0007669"/>
    <property type="project" value="UniProtKB-KW"/>
</dbReference>
<dbReference type="GO" id="GO:0010971">
    <property type="term" value="P:positive regulation of G2/M transition of mitotic cell cycle"/>
    <property type="evidence" value="ECO:0007669"/>
    <property type="project" value="TreeGrafter"/>
</dbReference>
<dbReference type="EC" id="3.1.3.48" evidence="2"/>
<reference evidence="8" key="1">
    <citation type="submission" date="2016-03" db="EMBL/GenBank/DDBJ databases">
        <title>A novel pre-meiotic function for boule in the planarian Schmidtea mediterranea.</title>
        <authorList>
            <person name="Iyer H."/>
            <person name="Issigonis M."/>
            <person name="Sharma P.P."/>
            <person name="Extavour C.G."/>
            <person name="Newmark P.A."/>
        </authorList>
    </citation>
    <scope>NUCLEOTIDE SEQUENCE</scope>
</reference>
<evidence type="ECO:0000256" key="5">
    <source>
        <dbReference type="ARBA" id="ARBA00022912"/>
    </source>
</evidence>
<dbReference type="PANTHER" id="PTHR10828">
    <property type="entry name" value="M-PHASE INDUCER PHOSPHATASE DUAL SPECIFICITY PHOSPHATASE CDC25"/>
    <property type="match status" value="1"/>
</dbReference>
<dbReference type="SUPFAM" id="SSF52821">
    <property type="entry name" value="Rhodanese/Cell cycle control phosphatase"/>
    <property type="match status" value="1"/>
</dbReference>
<dbReference type="GO" id="GO:0005634">
    <property type="term" value="C:nucleus"/>
    <property type="evidence" value="ECO:0007669"/>
    <property type="project" value="TreeGrafter"/>
</dbReference>
<evidence type="ECO:0000256" key="4">
    <source>
        <dbReference type="ARBA" id="ARBA00022801"/>
    </source>
</evidence>
<dbReference type="Pfam" id="PF00581">
    <property type="entry name" value="Rhodanese"/>
    <property type="match status" value="1"/>
</dbReference>
<evidence type="ECO:0000256" key="1">
    <source>
        <dbReference type="ARBA" id="ARBA00011065"/>
    </source>
</evidence>
<dbReference type="PROSITE" id="PS50206">
    <property type="entry name" value="RHODANESE_3"/>
    <property type="match status" value="1"/>
</dbReference>
<dbReference type="InterPro" id="IPR000751">
    <property type="entry name" value="MPI_Phosphatase"/>
</dbReference>
<accession>A0A172RVS3</accession>
<dbReference type="GO" id="GO:0005737">
    <property type="term" value="C:cytoplasm"/>
    <property type="evidence" value="ECO:0007669"/>
    <property type="project" value="TreeGrafter"/>
</dbReference>
<organism evidence="8">
    <name type="scientific">Schmidtea mediterranea</name>
    <name type="common">Freshwater planarian flatworm</name>
    <dbReference type="NCBI Taxonomy" id="79327"/>
    <lineage>
        <taxon>Eukaryota</taxon>
        <taxon>Metazoa</taxon>
        <taxon>Spiralia</taxon>
        <taxon>Lophotrochozoa</taxon>
        <taxon>Platyhelminthes</taxon>
        <taxon>Rhabditophora</taxon>
        <taxon>Seriata</taxon>
        <taxon>Tricladida</taxon>
        <taxon>Continenticola</taxon>
        <taxon>Geoplanoidea</taxon>
        <taxon>Dugesiidae</taxon>
        <taxon>Schmidtea</taxon>
    </lineage>
</organism>
<evidence type="ECO:0000256" key="6">
    <source>
        <dbReference type="ARBA" id="ARBA00023306"/>
    </source>
</evidence>
<evidence type="ECO:0000256" key="2">
    <source>
        <dbReference type="ARBA" id="ARBA00013064"/>
    </source>
</evidence>
<keyword evidence="3" id="KW-0132">Cell division</keyword>
<dbReference type="PRINTS" id="PR00716">
    <property type="entry name" value="MPIPHPHTASE"/>
</dbReference>
<dbReference type="GO" id="GO:0000086">
    <property type="term" value="P:G2/M transition of mitotic cell cycle"/>
    <property type="evidence" value="ECO:0007669"/>
    <property type="project" value="TreeGrafter"/>
</dbReference>
<keyword evidence="4" id="KW-0378">Hydrolase</keyword>
<evidence type="ECO:0000259" key="7">
    <source>
        <dbReference type="PROSITE" id="PS50206"/>
    </source>
</evidence>
<sequence length="383" mass="43566">MNDKENGFKKSNKRKSLDDISYFIPKKPFNLIDSISEDQNHNISISLDSVSKDQNHNSSILDISDSSIAEDYIPLSSCLTGNFKVACEIQYSESLDISPCIGTPKAQIIPLKDFKNLPKPQIENYVISGKKIVSYTDNKFMLNKSFSDTNALNSSLNDSFGVLKHDLSKNNSYTPINLLNNLFNHNTPETPCDLYTMDIDSQKSIDCLPKMRQMISQKSGKFVSASIAASPMCPEIENEPTRRRRLLKSRIIQTDQIIDESCFKDENDIKITEVSADFVAKIIENDFTSDSYAYHIIDCRYPYEYDGGHLLGAVNLYTPWQLLNYIFLAQNDLEYLKQPVENTEDSMVDLINTIINIKKPNSSWKTEAFIFHCEFSSVRGPEM</sequence>
<keyword evidence="5" id="KW-0904">Protein phosphatase</keyword>
<feature type="domain" description="Rhodanese" evidence="7">
    <location>
        <begin position="290"/>
        <end position="316"/>
    </location>
</feature>
<dbReference type="Gene3D" id="3.40.250.10">
    <property type="entry name" value="Rhodanese-like domain"/>
    <property type="match status" value="1"/>
</dbReference>
<dbReference type="EMBL" id="KU852687">
    <property type="protein sequence ID" value="ANE21816.1"/>
    <property type="molecule type" value="mRNA"/>
</dbReference>
<proteinExistence type="evidence at transcript level"/>
<dbReference type="InterPro" id="IPR001763">
    <property type="entry name" value="Rhodanese-like_dom"/>
</dbReference>
<evidence type="ECO:0000256" key="3">
    <source>
        <dbReference type="ARBA" id="ARBA00022618"/>
    </source>
</evidence>
<evidence type="ECO:0000313" key="8">
    <source>
        <dbReference type="EMBL" id="ANE21816.1"/>
    </source>
</evidence>
<gene>
    <name evidence="8" type="primary">CDC25-1</name>
</gene>
<dbReference type="AlphaFoldDB" id="A0A172RVS3"/>
<dbReference type="InterPro" id="IPR036873">
    <property type="entry name" value="Rhodanese-like_dom_sf"/>
</dbReference>
<protein>
    <recommendedName>
        <fullName evidence="2">protein-tyrosine-phosphatase</fullName>
        <ecNumber evidence="2">3.1.3.48</ecNumber>
    </recommendedName>
</protein>
<dbReference type="GO" id="GO:0004725">
    <property type="term" value="F:protein tyrosine phosphatase activity"/>
    <property type="evidence" value="ECO:0007669"/>
    <property type="project" value="UniProtKB-EC"/>
</dbReference>